<dbReference type="PROSITE" id="PS00875">
    <property type="entry name" value="T2SP_D"/>
    <property type="match status" value="1"/>
</dbReference>
<sequence>MTTKNQIRPMGQKNQKNRSLYNISLLILSFFVGFGYAQSLTDTSKTAGLTQIKSIAIEQLMDKIRITIRCSAEPNIGVFSVETPPTVIVDFVDVFTKLTEADVAGTKFYPVKAVRPIQWKEVPPIARVEVLLDVACDYNVDRQGNLVVIDIDANPSPVETGLEKQAKIEPTVSMYVKDAEITDILRMLALQFGLNIIATQEVKGLVTVRIQDVPLHTALDALVKAAGCNFIKYNDGLILVKPLKKEVPGELLSKVFELEYSEAQDIKDALKRVISSDGNIEISYRRVADGGGSKRSAVLVVTDRAENLKQVEEMLQSLDSPPPQILITAKLIETTQSAQDLFGTNWTISAIASGQIPEKVKEGGPVAMPIVINNILFGTIDLSKMAAVLSFLQTRNNGRLLCEPQITTLDNQTAEIELSTKYPQPTVVTNPQTGAQSVSWTQLSIPIKLTVTPHVTTDGSIYTSIEVQVDAITGWIAAPLTQGGQQPIVSSRSAKTQVSCKVGEVIVIGGLTKDEVTRIRTPIPILGHIPILGRLLFSSTDTRTAKNNLIIFITPQVIKSEG</sequence>
<evidence type="ECO:0000256" key="4">
    <source>
        <dbReference type="RuleBase" id="RU004003"/>
    </source>
</evidence>
<proteinExistence type="inferred from homology"/>
<keyword evidence="6" id="KW-0812">Transmembrane</keyword>
<dbReference type="InterPro" id="IPR050810">
    <property type="entry name" value="Bact_Secretion_Sys_Channel"/>
</dbReference>
<dbReference type="PANTHER" id="PTHR30332:SF24">
    <property type="entry name" value="SECRETIN GSPD-RELATED"/>
    <property type="match status" value="1"/>
</dbReference>
<dbReference type="PANTHER" id="PTHR30332">
    <property type="entry name" value="PROBABLE GENERAL SECRETION PATHWAY PROTEIN D"/>
    <property type="match status" value="1"/>
</dbReference>
<dbReference type="PRINTS" id="PR00811">
    <property type="entry name" value="BCTERIALGSPD"/>
</dbReference>
<dbReference type="AlphaFoldDB" id="A0A7C6AA95"/>
<dbReference type="InterPro" id="IPR038591">
    <property type="entry name" value="NolW-like_sf"/>
</dbReference>
<dbReference type="InterPro" id="IPR004845">
    <property type="entry name" value="T2SS_GspD_CS"/>
</dbReference>
<dbReference type="Gene3D" id="3.30.1370.130">
    <property type="match status" value="1"/>
</dbReference>
<dbReference type="InterPro" id="IPR001775">
    <property type="entry name" value="GspD/PilQ"/>
</dbReference>
<dbReference type="InterPro" id="IPR005644">
    <property type="entry name" value="NolW-like"/>
</dbReference>
<dbReference type="Pfam" id="PF00263">
    <property type="entry name" value="Secretin"/>
    <property type="match status" value="1"/>
</dbReference>
<feature type="domain" description="NolW-like" evidence="8">
    <location>
        <begin position="254"/>
        <end position="324"/>
    </location>
</feature>
<dbReference type="GO" id="GO:0009279">
    <property type="term" value="C:cell outer membrane"/>
    <property type="evidence" value="ECO:0007669"/>
    <property type="project" value="UniProtKB-SubCell"/>
</dbReference>
<name>A0A7C6AA95_UNCW3</name>
<gene>
    <name evidence="9" type="ORF">ENW73_06970</name>
</gene>
<evidence type="ECO:0000256" key="5">
    <source>
        <dbReference type="RuleBase" id="RU004004"/>
    </source>
</evidence>
<comment type="similarity">
    <text evidence="4">Belongs to the bacterial secretin family.</text>
</comment>
<reference evidence="9" key="1">
    <citation type="journal article" date="2020" name="mSystems">
        <title>Genome- and Community-Level Interaction Insights into Carbon Utilization and Element Cycling Functions of Hydrothermarchaeota in Hydrothermal Sediment.</title>
        <authorList>
            <person name="Zhou Z."/>
            <person name="Liu Y."/>
            <person name="Xu W."/>
            <person name="Pan J."/>
            <person name="Luo Z.H."/>
            <person name="Li M."/>
        </authorList>
    </citation>
    <scope>NUCLEOTIDE SEQUENCE [LARGE SCALE GENOMIC DNA]</scope>
    <source>
        <strain evidence="9">SpSt-876</strain>
    </source>
</reference>
<keyword evidence="6" id="KW-1133">Transmembrane helix</keyword>
<evidence type="ECO:0000259" key="7">
    <source>
        <dbReference type="Pfam" id="PF00263"/>
    </source>
</evidence>
<evidence type="ECO:0000313" key="9">
    <source>
        <dbReference type="EMBL" id="HHS52589.1"/>
    </source>
</evidence>
<keyword evidence="2" id="KW-0732">Signal</keyword>
<comment type="subcellular location">
    <subcellularLocation>
        <location evidence="5">Cell outer membrane</location>
    </subcellularLocation>
    <subcellularLocation>
        <location evidence="1">Membrane</location>
    </subcellularLocation>
</comment>
<evidence type="ECO:0000256" key="3">
    <source>
        <dbReference type="ARBA" id="ARBA00023136"/>
    </source>
</evidence>
<dbReference type="Gene3D" id="2.60.40.3500">
    <property type="match status" value="1"/>
</dbReference>
<keyword evidence="5" id="KW-0813">Transport</keyword>
<dbReference type="GO" id="GO:0009306">
    <property type="term" value="P:protein secretion"/>
    <property type="evidence" value="ECO:0007669"/>
    <property type="project" value="InterPro"/>
</dbReference>
<feature type="transmembrane region" description="Helical" evidence="6">
    <location>
        <begin position="20"/>
        <end position="37"/>
    </location>
</feature>
<protein>
    <submittedName>
        <fullName evidence="9">AMIN domain-containing protein</fullName>
    </submittedName>
</protein>
<evidence type="ECO:0000256" key="2">
    <source>
        <dbReference type="ARBA" id="ARBA00022729"/>
    </source>
</evidence>
<comment type="caution">
    <text evidence="9">The sequence shown here is derived from an EMBL/GenBank/DDBJ whole genome shotgun (WGS) entry which is preliminary data.</text>
</comment>
<evidence type="ECO:0000259" key="8">
    <source>
        <dbReference type="Pfam" id="PF03958"/>
    </source>
</evidence>
<dbReference type="GO" id="GO:0015627">
    <property type="term" value="C:type II protein secretion system complex"/>
    <property type="evidence" value="ECO:0007669"/>
    <property type="project" value="TreeGrafter"/>
</dbReference>
<accession>A0A7C6AA95</accession>
<dbReference type="Gene3D" id="3.30.1370.120">
    <property type="match status" value="1"/>
</dbReference>
<dbReference type="EMBL" id="DTLI01000166">
    <property type="protein sequence ID" value="HHS52589.1"/>
    <property type="molecule type" value="Genomic_DNA"/>
</dbReference>
<dbReference type="InterPro" id="IPR004846">
    <property type="entry name" value="T2SS/T3SS_dom"/>
</dbReference>
<keyword evidence="3 6" id="KW-0472">Membrane</keyword>
<feature type="domain" description="Type II/III secretion system secretin-like" evidence="7">
    <location>
        <begin position="392"/>
        <end position="559"/>
    </location>
</feature>
<organism evidence="9">
    <name type="scientific">candidate division WOR-3 bacterium</name>
    <dbReference type="NCBI Taxonomy" id="2052148"/>
    <lineage>
        <taxon>Bacteria</taxon>
        <taxon>Bacteria division WOR-3</taxon>
    </lineage>
</organism>
<evidence type="ECO:0000256" key="6">
    <source>
        <dbReference type="SAM" id="Phobius"/>
    </source>
</evidence>
<dbReference type="Pfam" id="PF03958">
    <property type="entry name" value="Secretin_N"/>
    <property type="match status" value="1"/>
</dbReference>
<evidence type="ECO:0000256" key="1">
    <source>
        <dbReference type="ARBA" id="ARBA00004370"/>
    </source>
</evidence>